<feature type="transmembrane region" description="Helical" evidence="1">
    <location>
        <begin position="12"/>
        <end position="34"/>
    </location>
</feature>
<accession>A0A1N6P8I5</accession>
<dbReference type="InterPro" id="IPR021309">
    <property type="entry name" value="YgaP-like_TM"/>
</dbReference>
<organism evidence="3 4">
    <name type="scientific">Pseudomonas flexibilis</name>
    <dbReference type="NCBI Taxonomy" id="706570"/>
    <lineage>
        <taxon>Bacteria</taxon>
        <taxon>Pseudomonadati</taxon>
        <taxon>Pseudomonadota</taxon>
        <taxon>Gammaproteobacteria</taxon>
        <taxon>Pseudomonadales</taxon>
        <taxon>Pseudomonadaceae</taxon>
        <taxon>Pseudomonas</taxon>
    </lineage>
</organism>
<dbReference type="Pfam" id="PF11127">
    <property type="entry name" value="YgaP-like_TM"/>
    <property type="match status" value="1"/>
</dbReference>
<evidence type="ECO:0000313" key="3">
    <source>
        <dbReference type="EMBL" id="SIQ00577.1"/>
    </source>
</evidence>
<dbReference type="Proteomes" id="UP000186079">
    <property type="component" value="Unassembled WGS sequence"/>
</dbReference>
<proteinExistence type="predicted"/>
<keyword evidence="1" id="KW-0812">Transmembrane</keyword>
<protein>
    <recommendedName>
        <fullName evidence="2">Inner membrane protein YgaP-like transmembrane domain-containing protein</fullName>
    </recommendedName>
</protein>
<name>A0A1N6P8I5_9PSED</name>
<evidence type="ECO:0000259" key="2">
    <source>
        <dbReference type="Pfam" id="PF11127"/>
    </source>
</evidence>
<evidence type="ECO:0000256" key="1">
    <source>
        <dbReference type="SAM" id="Phobius"/>
    </source>
</evidence>
<gene>
    <name evidence="3" type="ORF">SAMN05421672_10258</name>
</gene>
<keyword evidence="1" id="KW-1133">Transmembrane helix</keyword>
<feature type="domain" description="Inner membrane protein YgaP-like transmembrane" evidence="2">
    <location>
        <begin position="1"/>
        <end position="60"/>
    </location>
</feature>
<reference evidence="3 4" key="1">
    <citation type="submission" date="2017-01" db="EMBL/GenBank/DDBJ databases">
        <authorList>
            <person name="Mah S.A."/>
            <person name="Swanson W.J."/>
            <person name="Moy G.W."/>
            <person name="Vacquier V.D."/>
        </authorList>
    </citation>
    <scope>NUCLEOTIDE SEQUENCE [LARGE SCALE GENOMIC DNA]</scope>
    <source>
        <strain evidence="3 4">ATCC 29606</strain>
    </source>
</reference>
<dbReference type="AlphaFoldDB" id="A0A1N6P8I5"/>
<dbReference type="EMBL" id="FTMC01000002">
    <property type="protein sequence ID" value="SIQ00577.1"/>
    <property type="molecule type" value="Genomic_DNA"/>
</dbReference>
<keyword evidence="1" id="KW-0472">Membrane</keyword>
<sequence length="76" mass="7638">MKKNVGGIDKSIRILVGIALIAWAIAGGPVWAWIGVLPLFTGLIGWCPAYLPFGLSSCKSGGSCGNGGSCGCGGKK</sequence>
<evidence type="ECO:0000313" key="4">
    <source>
        <dbReference type="Proteomes" id="UP000186079"/>
    </source>
</evidence>
<dbReference type="RefSeq" id="WP_052199731.1">
    <property type="nucleotide sequence ID" value="NZ_FTMC01000002.1"/>
</dbReference>